<gene>
    <name evidence="5" type="ORF">GCM10007879_09040</name>
</gene>
<evidence type="ECO:0000313" key="6">
    <source>
        <dbReference type="Proteomes" id="UP001161405"/>
    </source>
</evidence>
<dbReference type="PROSITE" id="PS51257">
    <property type="entry name" value="PROKAR_LIPOPROTEIN"/>
    <property type="match status" value="1"/>
</dbReference>
<accession>A0ABQ5UQP8</accession>
<reference evidence="5" key="1">
    <citation type="journal article" date="2014" name="Int. J. Syst. Evol. Microbiol.">
        <title>Complete genome of a new Firmicutes species belonging to the dominant human colonic microbiota ('Ruminococcus bicirculans') reveals two chromosomes and a selective capacity to utilize plant glucans.</title>
        <authorList>
            <consortium name="NISC Comparative Sequencing Program"/>
            <person name="Wegmann U."/>
            <person name="Louis P."/>
            <person name="Goesmann A."/>
            <person name="Henrissat B."/>
            <person name="Duncan S.H."/>
            <person name="Flint H.J."/>
        </authorList>
    </citation>
    <scope>NUCLEOTIDE SEQUENCE</scope>
    <source>
        <strain evidence="5">NBRC 107169</strain>
    </source>
</reference>
<name>A0ABQ5UQP8_9HYPH</name>
<evidence type="ECO:0000259" key="4">
    <source>
        <dbReference type="Pfam" id="PF02974"/>
    </source>
</evidence>
<feature type="signal peptide" evidence="3">
    <location>
        <begin position="1"/>
        <end position="31"/>
    </location>
</feature>
<feature type="region of interest" description="Disordered" evidence="2">
    <location>
        <begin position="29"/>
        <end position="72"/>
    </location>
</feature>
<dbReference type="Gene3D" id="2.40.128.10">
    <property type="match status" value="1"/>
</dbReference>
<comment type="caution">
    <text evidence="5">The sequence shown here is derived from an EMBL/GenBank/DDBJ whole genome shotgun (WGS) entry which is preliminary data.</text>
</comment>
<dbReference type="InterPro" id="IPR016085">
    <property type="entry name" value="Protease_inh_B-barrel_dom"/>
</dbReference>
<protein>
    <recommendedName>
        <fullName evidence="4">Alkaline proteinase inhibitor/ Outer membrane lipoprotein Omp19 domain-containing protein</fullName>
    </recommendedName>
</protein>
<keyword evidence="6" id="KW-1185">Reference proteome</keyword>
<feature type="domain" description="Alkaline proteinase inhibitor/ Outer membrane lipoprotein Omp19" evidence="4">
    <location>
        <begin position="124"/>
        <end position="210"/>
    </location>
</feature>
<feature type="chain" id="PRO_5046220758" description="Alkaline proteinase inhibitor/ Outer membrane lipoprotein Omp19 domain-containing protein" evidence="3">
    <location>
        <begin position="32"/>
        <end position="212"/>
    </location>
</feature>
<organism evidence="5 6">
    <name type="scientific">Maritalea porphyrae</name>
    <dbReference type="NCBI Taxonomy" id="880732"/>
    <lineage>
        <taxon>Bacteria</taxon>
        <taxon>Pseudomonadati</taxon>
        <taxon>Pseudomonadota</taxon>
        <taxon>Alphaproteobacteria</taxon>
        <taxon>Hyphomicrobiales</taxon>
        <taxon>Devosiaceae</taxon>
        <taxon>Maritalea</taxon>
    </lineage>
</organism>
<dbReference type="SUPFAM" id="SSF50882">
    <property type="entry name" value="beta-Barrel protease inhibitors"/>
    <property type="match status" value="1"/>
</dbReference>
<evidence type="ECO:0000256" key="1">
    <source>
        <dbReference type="ARBA" id="ARBA00022729"/>
    </source>
</evidence>
<reference evidence="5" key="2">
    <citation type="submission" date="2023-01" db="EMBL/GenBank/DDBJ databases">
        <title>Draft genome sequence of Maritalea porphyrae strain NBRC 107169.</title>
        <authorList>
            <person name="Sun Q."/>
            <person name="Mori K."/>
        </authorList>
    </citation>
    <scope>NUCLEOTIDE SEQUENCE</scope>
    <source>
        <strain evidence="5">NBRC 107169</strain>
    </source>
</reference>
<dbReference type="EMBL" id="BSNI01000002">
    <property type="protein sequence ID" value="GLQ16655.1"/>
    <property type="molecule type" value="Genomic_DNA"/>
</dbReference>
<feature type="compositionally biased region" description="Polar residues" evidence="2">
    <location>
        <begin position="63"/>
        <end position="72"/>
    </location>
</feature>
<dbReference type="Pfam" id="PF02974">
    <property type="entry name" value="Inh"/>
    <property type="match status" value="1"/>
</dbReference>
<dbReference type="RefSeq" id="WP_379863656.1">
    <property type="nucleotide sequence ID" value="NZ_JBHMDU010000002.1"/>
</dbReference>
<evidence type="ECO:0000256" key="2">
    <source>
        <dbReference type="SAM" id="MobiDB-lite"/>
    </source>
</evidence>
<evidence type="ECO:0000256" key="3">
    <source>
        <dbReference type="SAM" id="SignalP"/>
    </source>
</evidence>
<keyword evidence="1 3" id="KW-0732">Signal</keyword>
<dbReference type="InterPro" id="IPR021140">
    <property type="entry name" value="Inh/Omp19"/>
</dbReference>
<evidence type="ECO:0000313" key="5">
    <source>
        <dbReference type="EMBL" id="GLQ16655.1"/>
    </source>
</evidence>
<dbReference type="Proteomes" id="UP001161405">
    <property type="component" value="Unassembled WGS sequence"/>
</dbReference>
<proteinExistence type="predicted"/>
<sequence length="212" mass="21904">MNFDVKLLAMGASLSALLVLSACTSTSSPFASRSTSSQPPEQLTPVDNGSVNKSSLPPVGQEPTGNGEISTTANADATFSDDQFANDTENLFGDTDPSFVSLDDLNENTNVAGRDLTGPLTILKLLGVWTVQSGEETCRLNLTQSAKGATGRYRASSPGCAVPAIAAVSSWQLTGNQVQLFNEAGQLIGALLQNGDRFVGTMVGGQGISMVG</sequence>
<feature type="compositionally biased region" description="Polar residues" evidence="2">
    <location>
        <begin position="38"/>
        <end position="55"/>
    </location>
</feature>